<evidence type="ECO:0000256" key="9">
    <source>
        <dbReference type="ARBA" id="ARBA00022723"/>
    </source>
</evidence>
<evidence type="ECO:0000256" key="20">
    <source>
        <dbReference type="ARBA" id="ARBA00039438"/>
    </source>
</evidence>
<feature type="binding site" evidence="24">
    <location>
        <position position="316"/>
    </location>
    <ligand>
        <name>FAD</name>
        <dbReference type="ChEBI" id="CHEBI:57692"/>
    </ligand>
</feature>
<dbReference type="SUPFAM" id="SSF52343">
    <property type="entry name" value="Ferredoxin reductase-like, C-terminal NADP-linked domain"/>
    <property type="match status" value="1"/>
</dbReference>
<reference evidence="28" key="1">
    <citation type="submission" date="2023-06" db="EMBL/GenBank/DDBJ databases">
        <title>Genome-scale phylogeny and comparative genomics of the fungal order Sordariales.</title>
        <authorList>
            <consortium name="Lawrence Berkeley National Laboratory"/>
            <person name="Hensen N."/>
            <person name="Bonometti L."/>
            <person name="Westerberg I."/>
            <person name="Brannstrom I.O."/>
            <person name="Guillou S."/>
            <person name="Cros-Aarteil S."/>
            <person name="Calhoun S."/>
            <person name="Haridas S."/>
            <person name="Kuo A."/>
            <person name="Mondo S."/>
            <person name="Pangilinan J."/>
            <person name="Riley R."/>
            <person name="Labutti K."/>
            <person name="Andreopoulos B."/>
            <person name="Lipzen A."/>
            <person name="Chen C."/>
            <person name="Yanf M."/>
            <person name="Daum C."/>
            <person name="Ng V."/>
            <person name="Clum A."/>
            <person name="Steindorff A."/>
            <person name="Ohm R."/>
            <person name="Martin F."/>
            <person name="Silar P."/>
            <person name="Natvig D."/>
            <person name="Lalanne C."/>
            <person name="Gautier V."/>
            <person name="Ament-Velasquez S.L."/>
            <person name="Kruys A."/>
            <person name="Hutchinson M.I."/>
            <person name="Powell A.J."/>
            <person name="Barry K."/>
            <person name="Miller A.N."/>
            <person name="Grigoriev I.V."/>
            <person name="Debuchy R."/>
            <person name="Gladieux P."/>
            <person name="Thoren M.H."/>
            <person name="Johannesson H."/>
        </authorList>
    </citation>
    <scope>NUCLEOTIDE SEQUENCE</scope>
    <source>
        <strain evidence="28">SMH2532-1</strain>
    </source>
</reference>
<dbReference type="Proteomes" id="UP001174936">
    <property type="component" value="Unassembled WGS sequence"/>
</dbReference>
<comment type="caution">
    <text evidence="28">The sequence shown here is derived from an EMBL/GenBank/DDBJ whole genome shotgun (WGS) entry which is preliminary data.</text>
</comment>
<evidence type="ECO:0000256" key="16">
    <source>
        <dbReference type="ARBA" id="ARBA00023128"/>
    </source>
</evidence>
<comment type="subunit">
    <text evidence="19">Monomer. Component of the 2-(3-amino-3-carboxypropyl)histidine synthase complex composed of DPH1, DPH2, DPH3 and a NADH-dependent reductase, predominantly CBR1.</text>
</comment>
<evidence type="ECO:0000256" key="4">
    <source>
        <dbReference type="ARBA" id="ARBA00006105"/>
    </source>
</evidence>
<dbReference type="PANTHER" id="PTHR19370">
    <property type="entry name" value="NADH-CYTOCHROME B5 REDUCTASE"/>
    <property type="match status" value="1"/>
</dbReference>
<dbReference type="Gene3D" id="2.40.30.10">
    <property type="entry name" value="Translation factors"/>
    <property type="match status" value="1"/>
</dbReference>
<evidence type="ECO:0000256" key="18">
    <source>
        <dbReference type="ARBA" id="ARBA00037104"/>
    </source>
</evidence>
<evidence type="ECO:0000256" key="5">
    <source>
        <dbReference type="ARBA" id="ARBA00012011"/>
    </source>
</evidence>
<dbReference type="InterPro" id="IPR001433">
    <property type="entry name" value="OxRdtase_FAD/NAD-bd"/>
</dbReference>
<evidence type="ECO:0000256" key="10">
    <source>
        <dbReference type="ARBA" id="ARBA00022787"/>
    </source>
</evidence>
<dbReference type="PROSITE" id="PS00191">
    <property type="entry name" value="CYTOCHROME_B5_1"/>
    <property type="match status" value="1"/>
</dbReference>
<dbReference type="SUPFAM" id="SSF63380">
    <property type="entry name" value="Riboflavin synthase domain-like"/>
    <property type="match status" value="1"/>
</dbReference>
<dbReference type="SMART" id="SM01117">
    <property type="entry name" value="Cyt-b5"/>
    <property type="match status" value="1"/>
</dbReference>
<evidence type="ECO:0000256" key="14">
    <source>
        <dbReference type="ARBA" id="ARBA00023004"/>
    </source>
</evidence>
<accession>A0AA39YI82</accession>
<sequence>MATTVSLEDVRKHNQPDDLWLVLHNKVYNVTAYLQEHPGGDAILKEVAGTDATEGFEEVGHSLEANDALKEFFIGDLAEEHHAAAIEVFRPTFEKVSQQAAVAVPKTKSTKAPVRILRGVIGLGLAAGVGAVVFTKRGDSVVATVRSTLARLPLSRSFAPSSSNPSFWTGFCIASAAEMTLSVAFSMWAWSKFDVQEEFTHFTAHRPASSKRTLRISGTPALTQATAALRSGKGIRPSASVLDPKEYRSFKLIRKTLVSPNVHRLVFALPHSHDPLSLPTGQHVALRATIDGKSVSRSYTPVSNNSDLGRIELLIKVYDKGVMTQHLLSMPVGESIEIRGPKGAMQYSRSYAKKIGMIAGGTGITPMYQLIRAICEDDGDRTQVSLIYANNTEEDILLRQELEGFALQCPHKFKLHYVLGKPPAEWTGGAGFVTAGMIKEHLPAPEDTTKILLCGPPPMINAMSKNLVGLGFQAPGAMSKATDQVFLF</sequence>
<evidence type="ECO:0000256" key="12">
    <source>
        <dbReference type="ARBA" id="ARBA00022989"/>
    </source>
</evidence>
<comment type="function">
    <text evidence="18">NADH-dependent reductase for DPH3 and cytochrome b5. Required for the first step of diphthamide biosynthesis, a post-translational modification of histidine which occurs in elongation factor 2. DPH1 and DPH2 transfer a 3-amino-3-carboxypropyl (ACP) group from S-adenosyl-L-methionine (SAM) to a histidine residue, the reaction is assisted by a reduction system comprising DPH3 and a NADH-dependent reductase, predominantly CBR1. By reducing DPH3, also involved in the formation of the tRNA wobble base modification mcm5s 2U (5-methoxycarbonylmethyl-2-thiouridine), mediated by the elongator complex. The cytochrome b5/NADH cytochrome b5 reductase electron transfer system supports the catalytic activity of several sterol biosynthetic enzymes.</text>
</comment>
<keyword evidence="13" id="KW-0560">Oxidoreductase</keyword>
<organism evidence="28 29">
    <name type="scientific">Cercophora newfieldiana</name>
    <dbReference type="NCBI Taxonomy" id="92897"/>
    <lineage>
        <taxon>Eukaryota</taxon>
        <taxon>Fungi</taxon>
        <taxon>Dikarya</taxon>
        <taxon>Ascomycota</taxon>
        <taxon>Pezizomycotina</taxon>
        <taxon>Sordariomycetes</taxon>
        <taxon>Sordariomycetidae</taxon>
        <taxon>Sordariales</taxon>
        <taxon>Lasiosphaeriaceae</taxon>
        <taxon>Cercophora</taxon>
    </lineage>
</organism>
<name>A0AA39YI82_9PEZI</name>
<dbReference type="InterPro" id="IPR039261">
    <property type="entry name" value="FNR_nucleotide-bd"/>
</dbReference>
<evidence type="ECO:0000256" key="13">
    <source>
        <dbReference type="ARBA" id="ARBA00023002"/>
    </source>
</evidence>
<evidence type="ECO:0000256" key="23">
    <source>
        <dbReference type="ARBA" id="ARBA00049138"/>
    </source>
</evidence>
<evidence type="ECO:0000256" key="1">
    <source>
        <dbReference type="ARBA" id="ARBA00001974"/>
    </source>
</evidence>
<evidence type="ECO:0000313" key="29">
    <source>
        <dbReference type="Proteomes" id="UP001174936"/>
    </source>
</evidence>
<keyword evidence="9 25" id="KW-0479">Metal-binding</keyword>
<feature type="binding site" evidence="24">
    <location>
        <position position="365"/>
    </location>
    <ligand>
        <name>FAD</name>
        <dbReference type="ChEBI" id="CHEBI:57692"/>
    </ligand>
</feature>
<dbReference type="GO" id="GO:0046872">
    <property type="term" value="F:metal ion binding"/>
    <property type="evidence" value="ECO:0007669"/>
    <property type="project" value="UniProtKB-UniRule"/>
</dbReference>
<dbReference type="AlphaFoldDB" id="A0AA39YI82"/>
<dbReference type="PRINTS" id="PR00363">
    <property type="entry name" value="CYTOCHROMEB5"/>
</dbReference>
<dbReference type="InterPro" id="IPR017938">
    <property type="entry name" value="Riboflavin_synthase-like_b-brl"/>
</dbReference>
<feature type="binding site" evidence="24">
    <location>
        <position position="314"/>
    </location>
    <ligand>
        <name>FAD</name>
        <dbReference type="ChEBI" id="CHEBI:57692"/>
    </ligand>
</feature>
<keyword evidence="10" id="KW-1000">Mitochondrion outer membrane</keyword>
<comment type="pathway">
    <text evidence="3">Protein modification; peptidyl-diphthamide biosynthesis.</text>
</comment>
<keyword evidence="12" id="KW-1133">Transmembrane helix</keyword>
<evidence type="ECO:0000256" key="6">
    <source>
        <dbReference type="ARBA" id="ARBA00022617"/>
    </source>
</evidence>
<dbReference type="Pfam" id="PF00970">
    <property type="entry name" value="FAD_binding_6"/>
    <property type="match status" value="1"/>
</dbReference>
<feature type="binding site" evidence="24">
    <location>
        <position position="299"/>
    </location>
    <ligand>
        <name>FAD</name>
        <dbReference type="ChEBI" id="CHEBI:57692"/>
    </ligand>
</feature>
<protein>
    <recommendedName>
        <fullName evidence="20">NADH-cytochrome b5 reductase 1</fullName>
        <ecNumber evidence="5">1.6.2.2</ecNumber>
    </recommendedName>
    <alternativeName>
        <fullName evidence="21">Microsomal cytochrome b reductase</fullName>
    </alternativeName>
</protein>
<dbReference type="PRINTS" id="PR00371">
    <property type="entry name" value="FPNCR"/>
</dbReference>
<feature type="binding site" evidence="24">
    <location>
        <position position="323"/>
    </location>
    <ligand>
        <name>FAD</name>
        <dbReference type="ChEBI" id="CHEBI:57692"/>
    </ligand>
</feature>
<dbReference type="Pfam" id="PF00175">
    <property type="entry name" value="NAD_binding_1"/>
    <property type="match status" value="1"/>
</dbReference>
<comment type="cofactor">
    <cofactor evidence="1 24">
        <name>FAD</name>
        <dbReference type="ChEBI" id="CHEBI:57692"/>
    </cofactor>
</comment>
<evidence type="ECO:0000259" key="27">
    <source>
        <dbReference type="PROSITE" id="PS51384"/>
    </source>
</evidence>
<dbReference type="InterPro" id="IPR017927">
    <property type="entry name" value="FAD-bd_FR_type"/>
</dbReference>
<dbReference type="PRINTS" id="PR00406">
    <property type="entry name" value="CYTB5RDTASE"/>
</dbReference>
<keyword evidence="11 24" id="KW-0274">FAD</keyword>
<dbReference type="FunFam" id="3.40.50.80:FF:000019">
    <property type="entry name" value="NADH-cytochrome b5 reductase"/>
    <property type="match status" value="1"/>
</dbReference>
<evidence type="ECO:0000256" key="24">
    <source>
        <dbReference type="PIRSR" id="PIRSR601834-1"/>
    </source>
</evidence>
<keyword evidence="17" id="KW-0472">Membrane</keyword>
<dbReference type="InterPro" id="IPR001709">
    <property type="entry name" value="Flavoprot_Pyr_Nucl_cyt_Rdtase"/>
</dbReference>
<feature type="binding site" evidence="24">
    <location>
        <position position="297"/>
    </location>
    <ligand>
        <name>FAD</name>
        <dbReference type="ChEBI" id="CHEBI:57692"/>
    </ligand>
</feature>
<dbReference type="GO" id="GO:0005741">
    <property type="term" value="C:mitochondrial outer membrane"/>
    <property type="evidence" value="ECO:0007669"/>
    <property type="project" value="UniProtKB-SubCell"/>
</dbReference>
<proteinExistence type="inferred from homology"/>
<evidence type="ECO:0000256" key="11">
    <source>
        <dbReference type="ARBA" id="ARBA00022827"/>
    </source>
</evidence>
<keyword evidence="15" id="KW-0520">NAD</keyword>
<evidence type="ECO:0000256" key="19">
    <source>
        <dbReference type="ARBA" id="ARBA00038836"/>
    </source>
</evidence>
<evidence type="ECO:0000313" key="28">
    <source>
        <dbReference type="EMBL" id="KAK0653102.1"/>
    </source>
</evidence>
<evidence type="ECO:0000256" key="3">
    <source>
        <dbReference type="ARBA" id="ARBA00005156"/>
    </source>
</evidence>
<dbReference type="EC" id="1.6.2.2" evidence="5"/>
<dbReference type="InterPro" id="IPR008333">
    <property type="entry name" value="Cbr1-like_FAD-bd_dom"/>
</dbReference>
<evidence type="ECO:0000256" key="25">
    <source>
        <dbReference type="RuleBase" id="RU362121"/>
    </source>
</evidence>
<dbReference type="PROSITE" id="PS51384">
    <property type="entry name" value="FAD_FR"/>
    <property type="match status" value="1"/>
</dbReference>
<dbReference type="SUPFAM" id="SSF55856">
    <property type="entry name" value="Cytochrome b5-like heme/steroid binding domain"/>
    <property type="match status" value="1"/>
</dbReference>
<feature type="domain" description="FAD-binding FR-type" evidence="27">
    <location>
        <begin position="245"/>
        <end position="348"/>
    </location>
</feature>
<dbReference type="FunFam" id="3.10.120.10:FF:000002">
    <property type="entry name" value="Cytochrome b5 type B"/>
    <property type="match status" value="1"/>
</dbReference>
<evidence type="ECO:0000256" key="15">
    <source>
        <dbReference type="ARBA" id="ARBA00023027"/>
    </source>
</evidence>
<evidence type="ECO:0000256" key="8">
    <source>
        <dbReference type="ARBA" id="ARBA00022692"/>
    </source>
</evidence>
<evidence type="ECO:0000256" key="21">
    <source>
        <dbReference type="ARBA" id="ARBA00041901"/>
    </source>
</evidence>
<evidence type="ECO:0000256" key="22">
    <source>
        <dbReference type="ARBA" id="ARBA00047682"/>
    </source>
</evidence>
<evidence type="ECO:0000259" key="26">
    <source>
        <dbReference type="PROSITE" id="PS50255"/>
    </source>
</evidence>
<dbReference type="InterPro" id="IPR001199">
    <property type="entry name" value="Cyt_B5-like_heme/steroid-bd"/>
</dbReference>
<dbReference type="PROSITE" id="PS50255">
    <property type="entry name" value="CYTOCHROME_B5_2"/>
    <property type="match status" value="1"/>
</dbReference>
<evidence type="ECO:0000256" key="7">
    <source>
        <dbReference type="ARBA" id="ARBA00022630"/>
    </source>
</evidence>
<dbReference type="PANTHER" id="PTHR19370:SF178">
    <property type="entry name" value="CYTOCHROME-B5 REDUCTASE"/>
    <property type="match status" value="1"/>
</dbReference>
<dbReference type="CDD" id="cd06183">
    <property type="entry name" value="cyt_b5_reduct_like"/>
    <property type="match status" value="1"/>
</dbReference>
<comment type="catalytic activity">
    <reaction evidence="23">
        <text>2 Fe(3+)-[Dph3] + NADH = 2 Fe(2+)-[Dph3] + NAD(+) + H(+)</text>
        <dbReference type="Rhea" id="RHEA:71231"/>
        <dbReference type="Rhea" id="RHEA-COMP:18002"/>
        <dbReference type="Rhea" id="RHEA-COMP:18003"/>
        <dbReference type="ChEBI" id="CHEBI:15378"/>
        <dbReference type="ChEBI" id="CHEBI:29033"/>
        <dbReference type="ChEBI" id="CHEBI:29034"/>
        <dbReference type="ChEBI" id="CHEBI:57540"/>
        <dbReference type="ChEBI" id="CHEBI:57945"/>
        <dbReference type="ChEBI" id="CHEBI:83228"/>
    </reaction>
    <physiologicalReaction direction="left-to-right" evidence="23">
        <dbReference type="Rhea" id="RHEA:71232"/>
    </physiologicalReaction>
</comment>
<dbReference type="Gene3D" id="3.10.120.10">
    <property type="entry name" value="Cytochrome b5-like heme/steroid binding domain"/>
    <property type="match status" value="1"/>
</dbReference>
<dbReference type="InterPro" id="IPR001834">
    <property type="entry name" value="CBR-like"/>
</dbReference>
<comment type="similarity">
    <text evidence="4">Belongs to the flavoprotein pyridine nucleotide cytochrome reductase family.</text>
</comment>
<comment type="similarity">
    <text evidence="25">Belongs to the cytochrome b5 family.</text>
</comment>
<dbReference type="InterPro" id="IPR036400">
    <property type="entry name" value="Cyt_B5-like_heme/steroid_sf"/>
</dbReference>
<comment type="subcellular location">
    <subcellularLocation>
        <location evidence="2">Mitochondrion outer membrane</location>
        <topology evidence="2">Single-pass membrane protein</topology>
    </subcellularLocation>
</comment>
<evidence type="ECO:0000256" key="2">
    <source>
        <dbReference type="ARBA" id="ARBA00004572"/>
    </source>
</evidence>
<dbReference type="Gene3D" id="3.40.50.80">
    <property type="entry name" value="Nucleotide-binding domain of ferredoxin-NADP reductase (FNR) module"/>
    <property type="match status" value="1"/>
</dbReference>
<keyword evidence="7 24" id="KW-0285">Flavoprotein</keyword>
<dbReference type="GO" id="GO:0020037">
    <property type="term" value="F:heme binding"/>
    <property type="evidence" value="ECO:0007669"/>
    <property type="project" value="UniProtKB-UniRule"/>
</dbReference>
<comment type="catalytic activity">
    <reaction evidence="22">
        <text>2 Fe(III)-[cytochrome b5] + NADH = 2 Fe(II)-[cytochrome b5] + NAD(+) + H(+)</text>
        <dbReference type="Rhea" id="RHEA:46680"/>
        <dbReference type="Rhea" id="RHEA-COMP:10438"/>
        <dbReference type="Rhea" id="RHEA-COMP:10439"/>
        <dbReference type="ChEBI" id="CHEBI:15378"/>
        <dbReference type="ChEBI" id="CHEBI:29033"/>
        <dbReference type="ChEBI" id="CHEBI:29034"/>
        <dbReference type="ChEBI" id="CHEBI:57540"/>
        <dbReference type="ChEBI" id="CHEBI:57945"/>
        <dbReference type="EC" id="1.6.2.2"/>
    </reaction>
</comment>
<dbReference type="GO" id="GO:0090524">
    <property type="term" value="F:cytochrome-b5 reductase activity, acting on NADH"/>
    <property type="evidence" value="ECO:0007669"/>
    <property type="project" value="UniProtKB-EC"/>
</dbReference>
<keyword evidence="16" id="KW-0496">Mitochondrion</keyword>
<gene>
    <name evidence="28" type="ORF">B0T16DRAFT_490827</name>
</gene>
<evidence type="ECO:0000256" key="17">
    <source>
        <dbReference type="ARBA" id="ARBA00023136"/>
    </source>
</evidence>
<keyword evidence="8" id="KW-0812">Transmembrane</keyword>
<dbReference type="EMBL" id="JAULSV010000002">
    <property type="protein sequence ID" value="KAK0653102.1"/>
    <property type="molecule type" value="Genomic_DNA"/>
</dbReference>
<keyword evidence="29" id="KW-1185">Reference proteome</keyword>
<dbReference type="GO" id="GO:0005783">
    <property type="term" value="C:endoplasmic reticulum"/>
    <property type="evidence" value="ECO:0007669"/>
    <property type="project" value="TreeGrafter"/>
</dbReference>
<keyword evidence="6 25" id="KW-0349">Heme</keyword>
<keyword evidence="14 25" id="KW-0408">Iron</keyword>
<dbReference type="FunFam" id="2.40.30.10:FF:000032">
    <property type="entry name" value="NADH-cytochrome b5 reductase"/>
    <property type="match status" value="1"/>
</dbReference>
<dbReference type="Pfam" id="PF00173">
    <property type="entry name" value="Cyt-b5"/>
    <property type="match status" value="1"/>
</dbReference>
<dbReference type="InterPro" id="IPR018506">
    <property type="entry name" value="Cyt_B5_heme-BS"/>
</dbReference>
<feature type="domain" description="Cytochrome b5 heme-binding" evidence="26">
    <location>
        <begin position="2"/>
        <end position="78"/>
    </location>
</feature>